<protein>
    <submittedName>
        <fullName evidence="9">Methionine synthase</fullName>
    </submittedName>
</protein>
<gene>
    <name evidence="9" type="ORF">DY926_14950</name>
</gene>
<name>A0A371YWY1_9PROT</name>
<dbReference type="Gene3D" id="3.20.20.330">
    <property type="entry name" value="Homocysteine-binding-like domain"/>
    <property type="match status" value="1"/>
</dbReference>
<dbReference type="PANTHER" id="PTHR45833:SF1">
    <property type="entry name" value="METHIONINE SYNTHASE"/>
    <property type="match status" value="1"/>
</dbReference>
<keyword evidence="5 7" id="KW-0479">Metal-binding</keyword>
<evidence type="ECO:0000256" key="5">
    <source>
        <dbReference type="ARBA" id="ARBA00022723"/>
    </source>
</evidence>
<feature type="binding site" evidence="7">
    <location>
        <position position="179"/>
    </location>
    <ligand>
        <name>Zn(2+)</name>
        <dbReference type="ChEBI" id="CHEBI:29105"/>
    </ligand>
</feature>
<keyword evidence="4" id="KW-0949">S-adenosyl-L-methionine</keyword>
<dbReference type="GO" id="GO:0008705">
    <property type="term" value="F:methionine synthase activity"/>
    <property type="evidence" value="ECO:0007669"/>
    <property type="project" value="TreeGrafter"/>
</dbReference>
<feature type="binding site" evidence="7">
    <location>
        <position position="113"/>
    </location>
    <ligand>
        <name>Zn(2+)</name>
        <dbReference type="ChEBI" id="CHEBI:29105"/>
    </ligand>
</feature>
<feature type="domain" description="Hcy-binding" evidence="8">
    <location>
        <begin position="1"/>
        <end position="194"/>
    </location>
</feature>
<dbReference type="InterPro" id="IPR036589">
    <property type="entry name" value="HCY_dom_sf"/>
</dbReference>
<organism evidence="9 10">
    <name type="scientific">Komagataeibacter melaceti</name>
    <dbReference type="NCBI Taxonomy" id="2766577"/>
    <lineage>
        <taxon>Bacteria</taxon>
        <taxon>Pseudomonadati</taxon>
        <taxon>Pseudomonadota</taxon>
        <taxon>Alphaproteobacteria</taxon>
        <taxon>Acetobacterales</taxon>
        <taxon>Acetobacteraceae</taxon>
        <taxon>Komagataeibacter</taxon>
    </lineage>
</organism>
<comment type="caution">
    <text evidence="9">The sequence shown here is derived from an EMBL/GenBank/DDBJ whole genome shotgun (WGS) entry which is preliminary data.</text>
</comment>
<evidence type="ECO:0000256" key="2">
    <source>
        <dbReference type="ARBA" id="ARBA00022603"/>
    </source>
</evidence>
<dbReference type="PANTHER" id="PTHR45833">
    <property type="entry name" value="METHIONINE SYNTHASE"/>
    <property type="match status" value="1"/>
</dbReference>
<dbReference type="SUPFAM" id="SSF82282">
    <property type="entry name" value="Homocysteine S-methyltransferase"/>
    <property type="match status" value="1"/>
</dbReference>
<evidence type="ECO:0000313" key="10">
    <source>
        <dbReference type="Proteomes" id="UP000262371"/>
    </source>
</evidence>
<proteinExistence type="inferred from homology"/>
<evidence type="ECO:0000256" key="1">
    <source>
        <dbReference type="ARBA" id="ARBA00010398"/>
    </source>
</evidence>
<evidence type="ECO:0000256" key="3">
    <source>
        <dbReference type="ARBA" id="ARBA00022679"/>
    </source>
</evidence>
<dbReference type="GO" id="GO:0046653">
    <property type="term" value="P:tetrahydrofolate metabolic process"/>
    <property type="evidence" value="ECO:0007669"/>
    <property type="project" value="TreeGrafter"/>
</dbReference>
<dbReference type="InterPro" id="IPR050554">
    <property type="entry name" value="Met_Synthase/Corrinoid"/>
</dbReference>
<comment type="similarity">
    <text evidence="1">Belongs to the vitamin-B12 dependent methionine synthase family.</text>
</comment>
<dbReference type="GO" id="GO:0050667">
    <property type="term" value="P:homocysteine metabolic process"/>
    <property type="evidence" value="ECO:0007669"/>
    <property type="project" value="TreeGrafter"/>
</dbReference>
<dbReference type="InterPro" id="IPR003726">
    <property type="entry name" value="HCY_dom"/>
</dbReference>
<feature type="non-terminal residue" evidence="9">
    <location>
        <position position="1"/>
    </location>
</feature>
<keyword evidence="3 7" id="KW-0808">Transferase</keyword>
<sequence>RHRYVVGSIGPGTKLPSLGNIDYDTLEAGLAEQCRGLIEGGVDCLLIETCQDTLQIKAAVNGAKIARAEMGADTPIFVQVTVETTGTLLVGPDIAAAATVINALDVPLMGLNCATGPQEMSEHVRWLSENWPGLISVQPNAGLPELVNGKTHYPLTPQEMASWVERFITEDGLNLIGGCCGTSTPHTQALDQMLRRRAEGTGRIRPAPVPRRPVWIPSVASLYSQV</sequence>
<dbReference type="EMBL" id="QUWV01000157">
    <property type="protein sequence ID" value="RFD18746.1"/>
    <property type="molecule type" value="Genomic_DNA"/>
</dbReference>
<accession>A0A371YWY1</accession>
<dbReference type="PROSITE" id="PS50970">
    <property type="entry name" value="HCY"/>
    <property type="match status" value="1"/>
</dbReference>
<dbReference type="AlphaFoldDB" id="A0A371YWY1"/>
<feature type="non-terminal residue" evidence="9">
    <location>
        <position position="226"/>
    </location>
</feature>
<dbReference type="Pfam" id="PF02574">
    <property type="entry name" value="S-methyl_trans"/>
    <property type="match status" value="1"/>
</dbReference>
<reference evidence="9 10" key="1">
    <citation type="submission" date="2018-08" db="EMBL/GenBank/DDBJ databases">
        <title>Komagataeibacter sp. AV 382.</title>
        <authorList>
            <person name="Skraban J."/>
            <person name="Trcek J."/>
        </authorList>
    </citation>
    <scope>NUCLEOTIDE SEQUENCE [LARGE SCALE GENOMIC DNA]</scope>
    <source>
        <strain evidence="9 10">AV 382</strain>
    </source>
</reference>
<keyword evidence="6" id="KW-0170">Cobalt</keyword>
<evidence type="ECO:0000313" key="9">
    <source>
        <dbReference type="EMBL" id="RFD18746.1"/>
    </source>
</evidence>
<keyword evidence="2 7" id="KW-0489">Methyltransferase</keyword>
<dbReference type="GO" id="GO:0005829">
    <property type="term" value="C:cytosol"/>
    <property type="evidence" value="ECO:0007669"/>
    <property type="project" value="TreeGrafter"/>
</dbReference>
<dbReference type="GO" id="GO:0032259">
    <property type="term" value="P:methylation"/>
    <property type="evidence" value="ECO:0007669"/>
    <property type="project" value="UniProtKB-KW"/>
</dbReference>
<evidence type="ECO:0000256" key="7">
    <source>
        <dbReference type="PROSITE-ProRule" id="PRU00333"/>
    </source>
</evidence>
<evidence type="ECO:0000259" key="8">
    <source>
        <dbReference type="PROSITE" id="PS50970"/>
    </source>
</evidence>
<feature type="binding site" evidence="7">
    <location>
        <position position="180"/>
    </location>
    <ligand>
        <name>Zn(2+)</name>
        <dbReference type="ChEBI" id="CHEBI:29105"/>
    </ligand>
</feature>
<evidence type="ECO:0000256" key="4">
    <source>
        <dbReference type="ARBA" id="ARBA00022691"/>
    </source>
</evidence>
<dbReference type="Proteomes" id="UP000262371">
    <property type="component" value="Unassembled WGS sequence"/>
</dbReference>
<dbReference type="RefSeq" id="WP_186336194.1">
    <property type="nucleotide sequence ID" value="NZ_QUWV01000157.1"/>
</dbReference>
<comment type="cofactor">
    <cofactor evidence="7">
        <name>Zn(2+)</name>
        <dbReference type="ChEBI" id="CHEBI:29105"/>
    </cofactor>
</comment>
<keyword evidence="10" id="KW-1185">Reference proteome</keyword>
<dbReference type="GO" id="GO:0046872">
    <property type="term" value="F:metal ion binding"/>
    <property type="evidence" value="ECO:0007669"/>
    <property type="project" value="UniProtKB-KW"/>
</dbReference>
<keyword evidence="7" id="KW-0862">Zinc</keyword>
<evidence type="ECO:0000256" key="6">
    <source>
        <dbReference type="ARBA" id="ARBA00023285"/>
    </source>
</evidence>